<gene>
    <name evidence="2" type="ORF">ACFQ27_15610</name>
</gene>
<evidence type="ECO:0000313" key="2">
    <source>
        <dbReference type="EMBL" id="MFD1192015.1"/>
    </source>
</evidence>
<dbReference type="Proteomes" id="UP001597216">
    <property type="component" value="Unassembled WGS sequence"/>
</dbReference>
<keyword evidence="3" id="KW-1185">Reference proteome</keyword>
<feature type="transmembrane region" description="Helical" evidence="1">
    <location>
        <begin position="370"/>
        <end position="390"/>
    </location>
</feature>
<feature type="transmembrane region" description="Helical" evidence="1">
    <location>
        <begin position="331"/>
        <end position="350"/>
    </location>
</feature>
<feature type="transmembrane region" description="Helical" evidence="1">
    <location>
        <begin position="397"/>
        <end position="422"/>
    </location>
</feature>
<proteinExistence type="predicted"/>
<feature type="transmembrane region" description="Helical" evidence="1">
    <location>
        <begin position="193"/>
        <end position="212"/>
    </location>
</feature>
<name>A0ABW3T4P3_9CAUL</name>
<organism evidence="2 3">
    <name type="scientific">Phenylobacterium conjunctum</name>
    <dbReference type="NCBI Taxonomy" id="1298959"/>
    <lineage>
        <taxon>Bacteria</taxon>
        <taxon>Pseudomonadati</taxon>
        <taxon>Pseudomonadota</taxon>
        <taxon>Alphaproteobacteria</taxon>
        <taxon>Caulobacterales</taxon>
        <taxon>Caulobacteraceae</taxon>
        <taxon>Phenylobacterium</taxon>
    </lineage>
</organism>
<sequence length="503" mass="52607">MTGKDPFTGAITILLWVSALIIATSFMGESLGWQVTSVSGSHEIAVQSVFSADNLRTILTSAPVTATSFLPLGIILIVTLGAAVAERSGLFDALVRGSLKRIYAPLLTPSVAIIGLVAHQLSDALMVVYFPLAGLAFAAKGRSPVLGILTGFAAFSGGFAANLFPGEQDIVLFTLTHAAARALDPNIAFNPLANWYFTAVLAAAYLAAIWFLTDRVLERYFRAIGLCDAAQMAAAADPHLRPEEARGLRRAGLAAALILTGFAILLLAPAYHPLMDAARSGPARLEPAFKSIPAMLMMLFLGAGWAYGATTGALKDGAQVVGAMSQGIGQLAPYILAAVLIALLVSFVRLSHLGEFLMLLGAAELSHTQLPTPVLIAILVAVTALLDLLMGSASAKWAIMAPIVVPMFMLLGISPAMSTAAYRVGDGIGNVLTPMMPCLALVLVYCQNWYKSFTFSTLVVSMAPFAASFLLLGALIAAGWSMTAVPLGPFSPPHITPLAALGR</sequence>
<feature type="transmembrane region" description="Helical" evidence="1">
    <location>
        <begin position="458"/>
        <end position="480"/>
    </location>
</feature>
<feature type="transmembrane region" description="Helical" evidence="1">
    <location>
        <begin position="7"/>
        <end position="27"/>
    </location>
</feature>
<dbReference type="InterPro" id="IPR004697">
    <property type="entry name" value="AbgT"/>
</dbReference>
<feature type="transmembrane region" description="Helical" evidence="1">
    <location>
        <begin position="146"/>
        <end position="164"/>
    </location>
</feature>
<reference evidence="3" key="1">
    <citation type="journal article" date="2019" name="Int. J. Syst. Evol. Microbiol.">
        <title>The Global Catalogue of Microorganisms (GCM) 10K type strain sequencing project: providing services to taxonomists for standard genome sequencing and annotation.</title>
        <authorList>
            <consortium name="The Broad Institute Genomics Platform"/>
            <consortium name="The Broad Institute Genome Sequencing Center for Infectious Disease"/>
            <person name="Wu L."/>
            <person name="Ma J."/>
        </authorList>
    </citation>
    <scope>NUCLEOTIDE SEQUENCE [LARGE SCALE GENOMIC DNA]</scope>
    <source>
        <strain evidence="3">CCUG 55074</strain>
    </source>
</reference>
<feature type="transmembrane region" description="Helical" evidence="1">
    <location>
        <begin position="251"/>
        <end position="271"/>
    </location>
</feature>
<dbReference type="PANTHER" id="PTHR30282:SF1">
    <property type="entry name" value="ABGT FAMILY TRANSPORTER"/>
    <property type="match status" value="1"/>
</dbReference>
<dbReference type="Pfam" id="PF03806">
    <property type="entry name" value="ABG_transport"/>
    <property type="match status" value="1"/>
</dbReference>
<feature type="transmembrane region" description="Helical" evidence="1">
    <location>
        <begin position="124"/>
        <end position="139"/>
    </location>
</feature>
<dbReference type="RefSeq" id="WP_377354245.1">
    <property type="nucleotide sequence ID" value="NZ_JBHTLQ010000041.1"/>
</dbReference>
<keyword evidence="1" id="KW-0812">Transmembrane</keyword>
<accession>A0ABW3T4P3</accession>
<feature type="transmembrane region" description="Helical" evidence="1">
    <location>
        <begin position="69"/>
        <end position="90"/>
    </location>
</feature>
<keyword evidence="1" id="KW-0472">Membrane</keyword>
<feature type="transmembrane region" description="Helical" evidence="1">
    <location>
        <begin position="291"/>
        <end position="310"/>
    </location>
</feature>
<protein>
    <submittedName>
        <fullName evidence="2">AbgT family transporter</fullName>
    </submittedName>
</protein>
<evidence type="ECO:0000256" key="1">
    <source>
        <dbReference type="SAM" id="Phobius"/>
    </source>
</evidence>
<feature type="transmembrane region" description="Helical" evidence="1">
    <location>
        <begin position="102"/>
        <end position="118"/>
    </location>
</feature>
<evidence type="ECO:0000313" key="3">
    <source>
        <dbReference type="Proteomes" id="UP001597216"/>
    </source>
</evidence>
<dbReference type="EMBL" id="JBHTLQ010000041">
    <property type="protein sequence ID" value="MFD1192015.1"/>
    <property type="molecule type" value="Genomic_DNA"/>
</dbReference>
<feature type="transmembrane region" description="Helical" evidence="1">
    <location>
        <begin position="428"/>
        <end position="446"/>
    </location>
</feature>
<comment type="caution">
    <text evidence="2">The sequence shown here is derived from an EMBL/GenBank/DDBJ whole genome shotgun (WGS) entry which is preliminary data.</text>
</comment>
<keyword evidence="1" id="KW-1133">Transmembrane helix</keyword>
<dbReference type="PANTHER" id="PTHR30282">
    <property type="entry name" value="P-AMINOBENZOYL GLUTAMATE TRANSPORTER"/>
    <property type="match status" value="1"/>
</dbReference>